<sequence>MAVKTFGLAFILLLTQLLGCSADTTPQSELEAAVERLQESLENKRNSAVMEQLHDDFSAQQMYDRDWAKRTMTLLFLRHKNVRVLALSKQSQIDPVYQNIGRTQAQIALTGAEGLIPDSARHYSVELEWWRVDDQWLLARLNWQ</sequence>
<name>A0A653E0P2_9PSED</name>
<protein>
    <recommendedName>
        <fullName evidence="3">DUF4440 domain-containing protein</fullName>
    </recommendedName>
</protein>
<reference evidence="2" key="1">
    <citation type="submission" date="2019-02" db="EMBL/GenBank/DDBJ databases">
        <authorList>
            <consortium name="Genoscope - CEA"/>
            <person name="William W."/>
        </authorList>
    </citation>
    <scope>NUCLEOTIDE SEQUENCE [LARGE SCALE GENOMIC DNA]</scope>
    <source>
        <strain evidence="2">YSy11</strain>
    </source>
</reference>
<evidence type="ECO:0000256" key="1">
    <source>
        <dbReference type="SAM" id="SignalP"/>
    </source>
</evidence>
<keyword evidence="1" id="KW-0732">Signal</keyword>
<accession>A0A653E0P2</accession>
<dbReference type="AlphaFoldDB" id="A0A653E0P2"/>
<feature type="chain" id="PRO_5025017403" description="DUF4440 domain-containing protein" evidence="1">
    <location>
        <begin position="23"/>
        <end position="144"/>
    </location>
</feature>
<dbReference type="RefSeq" id="WP_150547849.1">
    <property type="nucleotide sequence ID" value="NZ_JBALWF010000006.1"/>
</dbReference>
<evidence type="ECO:0008006" key="3">
    <source>
        <dbReference type="Google" id="ProtNLM"/>
    </source>
</evidence>
<feature type="signal peptide" evidence="1">
    <location>
        <begin position="1"/>
        <end position="22"/>
    </location>
</feature>
<dbReference type="EMBL" id="LR215729">
    <property type="protein sequence ID" value="VEV96294.1"/>
    <property type="molecule type" value="Genomic_DNA"/>
</dbReference>
<gene>
    <name evidence="2" type="ORF">PMYSY11_1247</name>
</gene>
<evidence type="ECO:0000313" key="2">
    <source>
        <dbReference type="EMBL" id="VEV96294.1"/>
    </source>
</evidence>
<proteinExistence type="predicted"/>
<organism evidence="2">
    <name type="scientific">Pseudomonas marincola</name>
    <dbReference type="NCBI Taxonomy" id="437900"/>
    <lineage>
        <taxon>Bacteria</taxon>
        <taxon>Pseudomonadati</taxon>
        <taxon>Pseudomonadota</taxon>
        <taxon>Gammaproteobacteria</taxon>
        <taxon>Pseudomonadales</taxon>
        <taxon>Pseudomonadaceae</taxon>
        <taxon>Pseudomonas</taxon>
    </lineage>
</organism>